<evidence type="ECO:0000313" key="3">
    <source>
        <dbReference type="Proteomes" id="UP000266385"/>
    </source>
</evidence>
<feature type="transmembrane region" description="Helical" evidence="1">
    <location>
        <begin position="308"/>
        <end position="328"/>
    </location>
</feature>
<comment type="caution">
    <text evidence="2">The sequence shown here is derived from an EMBL/GenBank/DDBJ whole genome shotgun (WGS) entry which is preliminary data.</text>
</comment>
<dbReference type="AlphaFoldDB" id="A0A399R6V5"/>
<reference evidence="2 3" key="1">
    <citation type="submission" date="2018-08" db="EMBL/GenBank/DDBJ databases">
        <title>Henriciella mobilis sp. nov., isolated from seawater.</title>
        <authorList>
            <person name="Cheng H."/>
            <person name="Wu Y.-H."/>
            <person name="Xu X.-W."/>
            <person name="Guo L.-L."/>
        </authorList>
    </citation>
    <scope>NUCLEOTIDE SEQUENCE [LARGE SCALE GENOMIC DNA]</scope>
    <source>
        <strain evidence="2 3">JN25</strain>
    </source>
</reference>
<name>A0A399R6V5_9PROT</name>
<evidence type="ECO:0000313" key="2">
    <source>
        <dbReference type="EMBL" id="RIJ26384.1"/>
    </source>
</evidence>
<keyword evidence="3" id="KW-1185">Reference proteome</keyword>
<sequence length="329" mass="38122">MVNCGSLAEKRAYLGNAALSFEFMKSCLSDADITADEIALRLYFISFNPMFRYAASGGSVAEDWSREYIGFPWYELKARIAELIVSLPIQANTAQAVCSVCSHFNAGLDNHVKIPEEEWLNAINRWTNPDAKGVSKWEDEHIGIWQGESVSLSTTRHMIPLAIIPGRRENMLAENDDVFRGFCHNVRVLGFYNDIHWSDLNSEEFKQRLQGFYDQQGYASSPFTDNEHFWKTAEGRAFIYLTLTSDERPYFEYWEARRRESNPEWFLDVSEEKPEEEQGYGFENVREDLLAIYHRQSALEARLRTLRAWLFLLVACSFVLLYFGFTLLD</sequence>
<keyword evidence="1" id="KW-0472">Membrane</keyword>
<dbReference type="Proteomes" id="UP000266385">
    <property type="component" value="Unassembled WGS sequence"/>
</dbReference>
<proteinExistence type="predicted"/>
<keyword evidence="1" id="KW-1133">Transmembrane helix</keyword>
<accession>A0A399R6V5</accession>
<dbReference type="EMBL" id="QWFX01000016">
    <property type="protein sequence ID" value="RIJ26384.1"/>
    <property type="molecule type" value="Genomic_DNA"/>
</dbReference>
<evidence type="ECO:0000256" key="1">
    <source>
        <dbReference type="SAM" id="Phobius"/>
    </source>
</evidence>
<gene>
    <name evidence="2" type="ORF">D1223_15460</name>
</gene>
<keyword evidence="1" id="KW-0812">Transmembrane</keyword>
<organism evidence="2 3">
    <name type="scientific">Henriciella mobilis</name>
    <dbReference type="NCBI Taxonomy" id="2305467"/>
    <lineage>
        <taxon>Bacteria</taxon>
        <taxon>Pseudomonadati</taxon>
        <taxon>Pseudomonadota</taxon>
        <taxon>Alphaproteobacteria</taxon>
        <taxon>Hyphomonadales</taxon>
        <taxon>Hyphomonadaceae</taxon>
        <taxon>Henriciella</taxon>
    </lineage>
</organism>
<protein>
    <submittedName>
        <fullName evidence="2">Uncharacterized protein</fullName>
    </submittedName>
</protein>